<reference evidence="1" key="1">
    <citation type="journal article" date="2021" name="Proc. Natl. Acad. Sci. U.S.A.">
        <title>A Catalog of Tens of Thousands of Viruses from Human Metagenomes Reveals Hidden Associations with Chronic Diseases.</title>
        <authorList>
            <person name="Tisza M.J."/>
            <person name="Buck C.B."/>
        </authorList>
    </citation>
    <scope>NUCLEOTIDE SEQUENCE</scope>
    <source>
        <strain evidence="1">Ctcfw7</strain>
    </source>
</reference>
<protein>
    <submittedName>
        <fullName evidence="1">Uncharacterized protein</fullName>
    </submittedName>
</protein>
<organism evidence="1">
    <name type="scientific">Siphoviridae sp. ctcfw7</name>
    <dbReference type="NCBI Taxonomy" id="2826394"/>
    <lineage>
        <taxon>Viruses</taxon>
        <taxon>Duplodnaviria</taxon>
        <taxon>Heunggongvirae</taxon>
        <taxon>Uroviricota</taxon>
        <taxon>Caudoviricetes</taxon>
    </lineage>
</organism>
<evidence type="ECO:0000313" key="1">
    <source>
        <dbReference type="EMBL" id="DAD81283.1"/>
    </source>
</evidence>
<sequence>MRSFNFINNLLIKVDIINLLGLIHLTDKLIVSI</sequence>
<dbReference type="EMBL" id="BK014898">
    <property type="protein sequence ID" value="DAD81283.1"/>
    <property type="molecule type" value="Genomic_DNA"/>
</dbReference>
<proteinExistence type="predicted"/>
<accession>A0A8S5MH94</accession>
<name>A0A8S5MH94_9CAUD</name>